<reference evidence="1 2" key="2">
    <citation type="journal article" date="2022" name="Mol. Ecol. Resour.">
        <title>The genomes of chicory, endive, great burdock and yacon provide insights into Asteraceae paleo-polyploidization history and plant inulin production.</title>
        <authorList>
            <person name="Fan W."/>
            <person name="Wang S."/>
            <person name="Wang H."/>
            <person name="Wang A."/>
            <person name="Jiang F."/>
            <person name="Liu H."/>
            <person name="Zhao H."/>
            <person name="Xu D."/>
            <person name="Zhang Y."/>
        </authorList>
    </citation>
    <scope>NUCLEOTIDE SEQUENCE [LARGE SCALE GENOMIC DNA]</scope>
    <source>
        <strain evidence="2">cv. Yunnan</strain>
        <tissue evidence="1">Leaves</tissue>
    </source>
</reference>
<name>A0ACB8YFR7_9ASTR</name>
<dbReference type="EMBL" id="CM042045">
    <property type="protein sequence ID" value="KAI3682820.1"/>
    <property type="molecule type" value="Genomic_DNA"/>
</dbReference>
<keyword evidence="2" id="KW-1185">Reference proteome</keyword>
<comment type="caution">
    <text evidence="1">The sequence shown here is derived from an EMBL/GenBank/DDBJ whole genome shotgun (WGS) entry which is preliminary data.</text>
</comment>
<organism evidence="1 2">
    <name type="scientific">Smallanthus sonchifolius</name>
    <dbReference type="NCBI Taxonomy" id="185202"/>
    <lineage>
        <taxon>Eukaryota</taxon>
        <taxon>Viridiplantae</taxon>
        <taxon>Streptophyta</taxon>
        <taxon>Embryophyta</taxon>
        <taxon>Tracheophyta</taxon>
        <taxon>Spermatophyta</taxon>
        <taxon>Magnoliopsida</taxon>
        <taxon>eudicotyledons</taxon>
        <taxon>Gunneridae</taxon>
        <taxon>Pentapetalae</taxon>
        <taxon>asterids</taxon>
        <taxon>campanulids</taxon>
        <taxon>Asterales</taxon>
        <taxon>Asteraceae</taxon>
        <taxon>Asteroideae</taxon>
        <taxon>Heliantheae alliance</taxon>
        <taxon>Millerieae</taxon>
        <taxon>Smallanthus</taxon>
    </lineage>
</organism>
<evidence type="ECO:0000313" key="2">
    <source>
        <dbReference type="Proteomes" id="UP001056120"/>
    </source>
</evidence>
<sequence>MFFDDDGDEAIASGRLRIKTSCFGRISETIMVTIDVVTLEVFVKEFAWWCPSFKKLGGSNRQSDGSLDDSTDTSSNVGGSESGNDDVKKQYSMADENLVIEMELEEGEVPKTNAESQQPISVDPFSIYKVIDHLDDLGPKNQKIDAPFSRTPVDDWTCSVHSSFPSKPPGFGEFVN</sequence>
<dbReference type="Proteomes" id="UP001056120">
    <property type="component" value="Linkage Group LG28"/>
</dbReference>
<reference evidence="2" key="1">
    <citation type="journal article" date="2022" name="Mol. Ecol. Resour.">
        <title>The genomes of chicory, endive, great burdock and yacon provide insights into Asteraceae palaeo-polyploidization history and plant inulin production.</title>
        <authorList>
            <person name="Fan W."/>
            <person name="Wang S."/>
            <person name="Wang H."/>
            <person name="Wang A."/>
            <person name="Jiang F."/>
            <person name="Liu H."/>
            <person name="Zhao H."/>
            <person name="Xu D."/>
            <person name="Zhang Y."/>
        </authorList>
    </citation>
    <scope>NUCLEOTIDE SEQUENCE [LARGE SCALE GENOMIC DNA]</scope>
    <source>
        <strain evidence="2">cv. Yunnan</strain>
    </source>
</reference>
<evidence type="ECO:0000313" key="1">
    <source>
        <dbReference type="EMBL" id="KAI3682820.1"/>
    </source>
</evidence>
<protein>
    <submittedName>
        <fullName evidence="1">Uncharacterized protein</fullName>
    </submittedName>
</protein>
<gene>
    <name evidence="1" type="ORF">L1987_83107</name>
</gene>
<accession>A0ACB8YFR7</accession>
<proteinExistence type="predicted"/>